<keyword evidence="4" id="KW-1185">Reference proteome</keyword>
<evidence type="ECO:0000256" key="1">
    <source>
        <dbReference type="ARBA" id="ARBA00022679"/>
    </source>
</evidence>
<dbReference type="InterPro" id="IPR041698">
    <property type="entry name" value="Methyltransf_25"/>
</dbReference>
<evidence type="ECO:0000313" key="3">
    <source>
        <dbReference type="EMBL" id="RIJ50636.1"/>
    </source>
</evidence>
<keyword evidence="3" id="KW-0489">Methyltransferase</keyword>
<protein>
    <submittedName>
        <fullName evidence="3">Class I SAM-dependent methyltransferase</fullName>
    </submittedName>
</protein>
<organism evidence="3 4">
    <name type="scientific">Maribellus luteus</name>
    <dbReference type="NCBI Taxonomy" id="2305463"/>
    <lineage>
        <taxon>Bacteria</taxon>
        <taxon>Pseudomonadati</taxon>
        <taxon>Bacteroidota</taxon>
        <taxon>Bacteroidia</taxon>
        <taxon>Marinilabiliales</taxon>
        <taxon>Prolixibacteraceae</taxon>
        <taxon>Maribellus</taxon>
    </lineage>
</organism>
<dbReference type="RefSeq" id="WP_119436105.1">
    <property type="nucleotide sequence ID" value="NZ_QWGR01000001.1"/>
</dbReference>
<dbReference type="SUPFAM" id="SSF53335">
    <property type="entry name" value="S-adenosyl-L-methionine-dependent methyltransferases"/>
    <property type="match status" value="1"/>
</dbReference>
<dbReference type="CDD" id="cd02440">
    <property type="entry name" value="AdoMet_MTases"/>
    <property type="match status" value="1"/>
</dbReference>
<dbReference type="Pfam" id="PF13649">
    <property type="entry name" value="Methyltransf_25"/>
    <property type="match status" value="1"/>
</dbReference>
<proteinExistence type="predicted"/>
<gene>
    <name evidence="3" type="ORF">D1614_01500</name>
</gene>
<dbReference type="GO" id="GO:0008168">
    <property type="term" value="F:methyltransferase activity"/>
    <property type="evidence" value="ECO:0007669"/>
    <property type="project" value="UniProtKB-KW"/>
</dbReference>
<dbReference type="EMBL" id="QWGR01000001">
    <property type="protein sequence ID" value="RIJ50636.1"/>
    <property type="molecule type" value="Genomic_DNA"/>
</dbReference>
<dbReference type="PANTHER" id="PTHR43861">
    <property type="entry name" value="TRANS-ACONITATE 2-METHYLTRANSFERASE-RELATED"/>
    <property type="match status" value="1"/>
</dbReference>
<feature type="domain" description="Methyltransferase" evidence="2">
    <location>
        <begin position="240"/>
        <end position="334"/>
    </location>
</feature>
<dbReference type="InterPro" id="IPR029063">
    <property type="entry name" value="SAM-dependent_MTases_sf"/>
</dbReference>
<sequence length="428" mass="50110">MIRNNELNFLSFNESSSPVELSASIRFLIRAIRFLKPGKMAYKLDFYERFLNYLRIIGLASLSQNQSVLDDLNAENESTNHSFARFLIHLGLVEKQDSQWKVKAEYSSLAKNQLLALLEKSEKPASTKLSEAERQLVDDFLHIRDLVKKYRQPETSFKHIRKHRKTWERLVQSNQLDYEIRLSETLFHLWKFRSGSKIRSPFDEAYYTESGRSAFRNFTRPLFQKYISQLASNLQHHPTVFDLGCGYGNYVELVRETFPGSQLTGVEINPEVYHATREKFSTDANVEIINTDFFELNATKQYDFVLMNYVLFYFSQEDQKAVLRKAASLLNPGGSIVLCQYFSGIENLKEQLAERQKEFTLFKKIVMYYSDKILYANTLWNDSVDTFASAVKWDHFRQNLRESGLYIESTTNADPYYYSLFVEIKKLS</sequence>
<dbReference type="GO" id="GO:0032259">
    <property type="term" value="P:methylation"/>
    <property type="evidence" value="ECO:0007669"/>
    <property type="project" value="UniProtKB-KW"/>
</dbReference>
<dbReference type="Gene3D" id="3.40.50.150">
    <property type="entry name" value="Vaccinia Virus protein VP39"/>
    <property type="match status" value="1"/>
</dbReference>
<dbReference type="Proteomes" id="UP000265926">
    <property type="component" value="Unassembled WGS sequence"/>
</dbReference>
<keyword evidence="1 3" id="KW-0808">Transferase</keyword>
<dbReference type="OrthoDB" id="9770553at2"/>
<accession>A0A399T2S7</accession>
<comment type="caution">
    <text evidence="3">The sequence shown here is derived from an EMBL/GenBank/DDBJ whole genome shotgun (WGS) entry which is preliminary data.</text>
</comment>
<evidence type="ECO:0000313" key="4">
    <source>
        <dbReference type="Proteomes" id="UP000265926"/>
    </source>
</evidence>
<name>A0A399T2S7_9BACT</name>
<reference evidence="3 4" key="1">
    <citation type="submission" date="2018-08" db="EMBL/GenBank/DDBJ databases">
        <title>Pallidiluteibacterium maritimus gen. nov., sp. nov., isolated from coastal sediment.</title>
        <authorList>
            <person name="Zhou L.Y."/>
        </authorList>
    </citation>
    <scope>NUCLEOTIDE SEQUENCE [LARGE SCALE GENOMIC DNA]</scope>
    <source>
        <strain evidence="3 4">XSD2</strain>
    </source>
</reference>
<evidence type="ECO:0000259" key="2">
    <source>
        <dbReference type="Pfam" id="PF13649"/>
    </source>
</evidence>
<dbReference type="AlphaFoldDB" id="A0A399T2S7"/>